<evidence type="ECO:0000256" key="7">
    <source>
        <dbReference type="ARBA" id="ARBA00023136"/>
    </source>
</evidence>
<dbReference type="PANTHER" id="PTHR21015:SF22">
    <property type="entry name" value="GLYCOSYLTRANSFERASE"/>
    <property type="match status" value="1"/>
</dbReference>
<accession>A0A6J7VLD0</accession>
<organism evidence="12">
    <name type="scientific">freshwater metagenome</name>
    <dbReference type="NCBI Taxonomy" id="449393"/>
    <lineage>
        <taxon>unclassified sequences</taxon>
        <taxon>metagenomes</taxon>
        <taxon>ecological metagenomes</taxon>
    </lineage>
</organism>
<evidence type="ECO:0000259" key="11">
    <source>
        <dbReference type="Pfam" id="PF04101"/>
    </source>
</evidence>
<keyword evidence="4" id="KW-0808">Transferase</keyword>
<reference evidence="12" key="1">
    <citation type="submission" date="2020-05" db="EMBL/GenBank/DDBJ databases">
        <authorList>
            <person name="Chiriac C."/>
            <person name="Salcher M."/>
            <person name="Ghai R."/>
            <person name="Kavagutti S V."/>
        </authorList>
    </citation>
    <scope>NUCLEOTIDE SEQUENCE</scope>
</reference>
<evidence type="ECO:0000256" key="2">
    <source>
        <dbReference type="ARBA" id="ARBA00022618"/>
    </source>
</evidence>
<dbReference type="CDD" id="cd03785">
    <property type="entry name" value="GT28_MurG"/>
    <property type="match status" value="1"/>
</dbReference>
<dbReference type="SUPFAM" id="SSF53756">
    <property type="entry name" value="UDP-Glycosyltransferase/glycogen phosphorylase"/>
    <property type="match status" value="1"/>
</dbReference>
<evidence type="ECO:0000256" key="1">
    <source>
        <dbReference type="ARBA" id="ARBA00022475"/>
    </source>
</evidence>
<feature type="domain" description="Glycosyltransferase family 28 N-terminal" evidence="10">
    <location>
        <begin position="5"/>
        <end position="135"/>
    </location>
</feature>
<dbReference type="InterPro" id="IPR004276">
    <property type="entry name" value="GlycoTrans_28_N"/>
</dbReference>
<proteinExistence type="inferred from homology"/>
<dbReference type="PANTHER" id="PTHR21015">
    <property type="entry name" value="UDP-N-ACETYLGLUCOSAMINE--N-ACETYLMURAMYL-(PENTAPEPTIDE) PYROPHOSPHORYL-UNDECAPRENOL N-ACETYLGLUCOSAMINE TRANSFERASE 1"/>
    <property type="match status" value="1"/>
</dbReference>
<keyword evidence="7" id="KW-0472">Membrane</keyword>
<gene>
    <name evidence="12" type="ORF">UFOPK4410_00019</name>
</gene>
<dbReference type="GO" id="GO:0051301">
    <property type="term" value="P:cell division"/>
    <property type="evidence" value="ECO:0007669"/>
    <property type="project" value="UniProtKB-KW"/>
</dbReference>
<feature type="domain" description="Glycosyl transferase family 28 C-terminal" evidence="11">
    <location>
        <begin position="196"/>
        <end position="339"/>
    </location>
</feature>
<evidence type="ECO:0000256" key="3">
    <source>
        <dbReference type="ARBA" id="ARBA00022676"/>
    </source>
</evidence>
<dbReference type="InterPro" id="IPR006009">
    <property type="entry name" value="GlcNAc_MurG"/>
</dbReference>
<keyword evidence="6" id="KW-0573">Peptidoglycan synthesis</keyword>
<dbReference type="AlphaFoldDB" id="A0A6J7VLD0"/>
<dbReference type="Pfam" id="PF04101">
    <property type="entry name" value="Glyco_tran_28_C"/>
    <property type="match status" value="1"/>
</dbReference>
<dbReference type="Pfam" id="PF03033">
    <property type="entry name" value="Glyco_transf_28"/>
    <property type="match status" value="1"/>
</dbReference>
<sequence length="359" mass="38108">MATLVLAGGGTAGHIEPALAVARAWKIAHPDDVIVFIGTKSGLENRLVPSAGFTLAHIPKVTVSRRPSFSWIQIPFHLYRAVASSRVVLKDAQLLIGFGGYVSAPAYLAARLGKTPFLIHEANAKPGWANRLGAKLTPYLAVANPIDKGGFGKALITGLPLRSDVSQAFLASRSDFQTARSAAKARLGFNESKPLIFIMGGSQGSVAINKVIEASLSKLLEKDISILHSVGKANALPMQVSGYRPVSYVDSMGDAYLASDLVISRSGAVTCSEFRALGRYALFVPLPIGNGEQLYNARALIEASKAEVVEQTDFDAQYLVKHIDELLKKSAASPVEGSDADLAAAEKIVAFGEFAMSDK</sequence>
<protein>
    <submittedName>
        <fullName evidence="12">Unannotated protein</fullName>
    </submittedName>
</protein>
<evidence type="ECO:0000256" key="8">
    <source>
        <dbReference type="ARBA" id="ARBA00023306"/>
    </source>
</evidence>
<dbReference type="Gene3D" id="3.40.50.2000">
    <property type="entry name" value="Glycogen Phosphorylase B"/>
    <property type="match status" value="2"/>
</dbReference>
<evidence type="ECO:0000256" key="6">
    <source>
        <dbReference type="ARBA" id="ARBA00022984"/>
    </source>
</evidence>
<evidence type="ECO:0000256" key="9">
    <source>
        <dbReference type="ARBA" id="ARBA00023316"/>
    </source>
</evidence>
<keyword evidence="1" id="KW-1003">Cell membrane</keyword>
<dbReference type="GO" id="GO:0005975">
    <property type="term" value="P:carbohydrate metabolic process"/>
    <property type="evidence" value="ECO:0007669"/>
    <property type="project" value="InterPro"/>
</dbReference>
<keyword evidence="9" id="KW-0961">Cell wall biogenesis/degradation</keyword>
<evidence type="ECO:0000259" key="10">
    <source>
        <dbReference type="Pfam" id="PF03033"/>
    </source>
</evidence>
<dbReference type="GO" id="GO:0008360">
    <property type="term" value="P:regulation of cell shape"/>
    <property type="evidence" value="ECO:0007669"/>
    <property type="project" value="UniProtKB-KW"/>
</dbReference>
<keyword evidence="5" id="KW-0133">Cell shape</keyword>
<dbReference type="EMBL" id="CAFBRV010000001">
    <property type="protein sequence ID" value="CAB5102358.1"/>
    <property type="molecule type" value="Genomic_DNA"/>
</dbReference>
<keyword evidence="2" id="KW-0132">Cell division</keyword>
<keyword evidence="8" id="KW-0131">Cell cycle</keyword>
<evidence type="ECO:0000313" key="12">
    <source>
        <dbReference type="EMBL" id="CAB5102358.1"/>
    </source>
</evidence>
<name>A0A6J7VLD0_9ZZZZ</name>
<evidence type="ECO:0000256" key="4">
    <source>
        <dbReference type="ARBA" id="ARBA00022679"/>
    </source>
</evidence>
<evidence type="ECO:0000256" key="5">
    <source>
        <dbReference type="ARBA" id="ARBA00022960"/>
    </source>
</evidence>
<dbReference type="InterPro" id="IPR007235">
    <property type="entry name" value="Glyco_trans_28_C"/>
</dbReference>
<dbReference type="HAMAP" id="MF_00033">
    <property type="entry name" value="MurG"/>
    <property type="match status" value="1"/>
</dbReference>
<dbReference type="GO" id="GO:0009252">
    <property type="term" value="P:peptidoglycan biosynthetic process"/>
    <property type="evidence" value="ECO:0007669"/>
    <property type="project" value="UniProtKB-KW"/>
</dbReference>
<dbReference type="GO" id="GO:0071555">
    <property type="term" value="P:cell wall organization"/>
    <property type="evidence" value="ECO:0007669"/>
    <property type="project" value="UniProtKB-KW"/>
</dbReference>
<keyword evidence="3" id="KW-0328">Glycosyltransferase</keyword>
<dbReference type="GO" id="GO:0050511">
    <property type="term" value="F:undecaprenyldiphospho-muramoylpentapeptide beta-N-acetylglucosaminyltransferase activity"/>
    <property type="evidence" value="ECO:0007669"/>
    <property type="project" value="InterPro"/>
</dbReference>